<accession>A0A847SSS8</accession>
<dbReference type="NCBIfam" id="TIGR04056">
    <property type="entry name" value="OMP_RagA_SusC"/>
    <property type="match status" value="1"/>
</dbReference>
<evidence type="ECO:0000256" key="9">
    <source>
        <dbReference type="RuleBase" id="RU003357"/>
    </source>
</evidence>
<dbReference type="InterPro" id="IPR023997">
    <property type="entry name" value="TonB-dep_OMP_SusC/RagA_CS"/>
</dbReference>
<evidence type="ECO:0000256" key="4">
    <source>
        <dbReference type="ARBA" id="ARBA00022692"/>
    </source>
</evidence>
<dbReference type="Gene3D" id="2.40.170.20">
    <property type="entry name" value="TonB-dependent receptor, beta-barrel domain"/>
    <property type="match status" value="1"/>
</dbReference>
<sequence length="1019" mass="112203">MNRLLHVIQFKQLLFCCCLTILISFTTVYGQTQPKEISGTVLDENKAPLVGVTILAKGTRNAVTTNDKGFFKIHVQPQAVLLVSYIGYQSLEIPVGDQTVLTVQMKLSSKSLGDVVVIGYGTQRKVDVTGSVASVNTAVIRERPSPNALGALAGQVPGLNITTNSGRPGDYRINIRGFNSINASNNPLFVVDGVIGVDYTTINPNDIASIDVLKDASSTSIYGARGSGGVIIITTKHGFNAKPTVNYSFVGGYNVLPREIPVLNSTEYQAIEKAAYAFVPGRAYPDFAKLEPALYNPDGTPKYNTDWQKEVYKPTFSQNHNLSVTGGNEDLRYSMNYGYQDDEALLLLTYNKKYSMRINVDGKVNNWLSTGLNLSGTYFQERIQDDGVGGLTATREVLEALPMIPVKMPDGTWGGNWMHLASEGADNPVNILRTKYNINNRTVVLGNTYFNIHLTHDLDFRTSFSGQINTNKNDNAASGSAVQRGLYQRISAGVNADKAVYWQSSSYFTYKKAFNRDNNLNLVLGAEWAKNSYEIVSASASNFDGDFYLWNNLGAATVPNPPTSSAYDWQINSYFGRAIYSLKDKYLFTATGRYDGSSKFGANHKYAFFPSAAFAWRASEEPFLKGSRVINDLKLRVSYGSTGNSEIGQYQSISSLTSNTAIFNGARATGEVQGTMPNPDLQWEKTNQFDFGVDMGLFGNRINIVADIYDKVTKNLLLSAPVPLTSGFDNILKNIGSVRNRGIEVGLMTNNLTGAFKWNTTINFTVNRNKILALGTHNEDIFPGPGFLDQTNILRVGQQVGTFFGLVREGVWSAAEAAKAATYNAKPGDLKEKDLNGDGKIDGKDRTILGYAYPTYTMELINKFSYKNLDLLIDLQVSQGNKVLNLAYATSEDRQTLANSYTTVLNAWTPANENTYIAKVRLNSDGPSLRQDDHYLDDGSFIRGKNISLGYNFSSRLVEGIHLHSLRLYAGVQNAFLITKYKNGYDPEVSTYPQAFAYGIEFYALPKARTFNFGVNVGF</sequence>
<evidence type="ECO:0000313" key="13">
    <source>
        <dbReference type="EMBL" id="NLR81118.1"/>
    </source>
</evidence>
<comment type="subcellular location">
    <subcellularLocation>
        <location evidence="1 8">Cell outer membrane</location>
        <topology evidence="1 8">Multi-pass membrane protein</topology>
    </subcellularLocation>
</comment>
<feature type="domain" description="TonB-dependent receptor plug" evidence="12">
    <location>
        <begin position="125"/>
        <end position="230"/>
    </location>
</feature>
<feature type="domain" description="TonB-dependent receptor-like beta-barrel" evidence="11">
    <location>
        <begin position="430"/>
        <end position="974"/>
    </location>
</feature>
<dbReference type="AlphaFoldDB" id="A0A847SSS8"/>
<dbReference type="InterPro" id="IPR023996">
    <property type="entry name" value="TonB-dep_OMP_SusC/RagA"/>
</dbReference>
<keyword evidence="3 8" id="KW-1134">Transmembrane beta strand</keyword>
<comment type="similarity">
    <text evidence="8 9">Belongs to the TonB-dependent receptor family.</text>
</comment>
<dbReference type="Gene3D" id="2.170.130.10">
    <property type="entry name" value="TonB-dependent receptor, plug domain"/>
    <property type="match status" value="1"/>
</dbReference>
<dbReference type="Pfam" id="PF00593">
    <property type="entry name" value="TonB_dep_Rec_b-barrel"/>
    <property type="match status" value="1"/>
</dbReference>
<protein>
    <submittedName>
        <fullName evidence="13">TonB-dependent receptor</fullName>
    </submittedName>
</protein>
<dbReference type="InterPro" id="IPR008969">
    <property type="entry name" value="CarboxyPept-like_regulatory"/>
</dbReference>
<keyword evidence="4 8" id="KW-0812">Transmembrane</keyword>
<keyword evidence="10" id="KW-0732">Signal</keyword>
<dbReference type="InterPro" id="IPR012910">
    <property type="entry name" value="Plug_dom"/>
</dbReference>
<dbReference type="Pfam" id="PF13715">
    <property type="entry name" value="CarbopepD_reg_2"/>
    <property type="match status" value="1"/>
</dbReference>
<evidence type="ECO:0000256" key="7">
    <source>
        <dbReference type="ARBA" id="ARBA00023237"/>
    </source>
</evidence>
<evidence type="ECO:0000256" key="1">
    <source>
        <dbReference type="ARBA" id="ARBA00004571"/>
    </source>
</evidence>
<organism evidence="13 14">
    <name type="scientific">Chitinophaga eiseniae</name>
    <dbReference type="NCBI Taxonomy" id="634771"/>
    <lineage>
        <taxon>Bacteria</taxon>
        <taxon>Pseudomonadati</taxon>
        <taxon>Bacteroidota</taxon>
        <taxon>Chitinophagia</taxon>
        <taxon>Chitinophagales</taxon>
        <taxon>Chitinophagaceae</taxon>
        <taxon>Chitinophaga</taxon>
    </lineage>
</organism>
<comment type="caution">
    <text evidence="13">The sequence shown here is derived from an EMBL/GenBank/DDBJ whole genome shotgun (WGS) entry which is preliminary data.</text>
</comment>
<dbReference type="RefSeq" id="WP_168740770.1">
    <property type="nucleotide sequence ID" value="NZ_JABAHZ010000005.1"/>
</dbReference>
<evidence type="ECO:0000256" key="5">
    <source>
        <dbReference type="ARBA" id="ARBA00023077"/>
    </source>
</evidence>
<dbReference type="GO" id="GO:0009279">
    <property type="term" value="C:cell outer membrane"/>
    <property type="evidence" value="ECO:0007669"/>
    <property type="project" value="UniProtKB-SubCell"/>
</dbReference>
<dbReference type="Gene3D" id="2.60.40.1120">
    <property type="entry name" value="Carboxypeptidase-like, regulatory domain"/>
    <property type="match status" value="1"/>
</dbReference>
<evidence type="ECO:0000256" key="2">
    <source>
        <dbReference type="ARBA" id="ARBA00022448"/>
    </source>
</evidence>
<dbReference type="InterPro" id="IPR000531">
    <property type="entry name" value="Beta-barrel_TonB"/>
</dbReference>
<dbReference type="PROSITE" id="PS52016">
    <property type="entry name" value="TONB_DEPENDENT_REC_3"/>
    <property type="match status" value="1"/>
</dbReference>
<feature type="signal peptide" evidence="10">
    <location>
        <begin position="1"/>
        <end position="30"/>
    </location>
</feature>
<keyword evidence="2 8" id="KW-0813">Transport</keyword>
<keyword evidence="5 9" id="KW-0798">TonB box</keyword>
<keyword evidence="13" id="KW-0675">Receptor</keyword>
<reference evidence="13 14" key="1">
    <citation type="submission" date="2020-04" db="EMBL/GenBank/DDBJ databases">
        <authorList>
            <person name="Yin C."/>
        </authorList>
    </citation>
    <scope>NUCLEOTIDE SEQUENCE [LARGE SCALE GENOMIC DNA]</scope>
    <source>
        <strain evidence="13 14">Ak56</strain>
    </source>
</reference>
<evidence type="ECO:0000256" key="3">
    <source>
        <dbReference type="ARBA" id="ARBA00022452"/>
    </source>
</evidence>
<feature type="chain" id="PRO_5032428405" evidence="10">
    <location>
        <begin position="31"/>
        <end position="1019"/>
    </location>
</feature>
<name>A0A847SSS8_9BACT</name>
<evidence type="ECO:0000256" key="8">
    <source>
        <dbReference type="PROSITE-ProRule" id="PRU01360"/>
    </source>
</evidence>
<dbReference type="InterPro" id="IPR037066">
    <property type="entry name" value="Plug_dom_sf"/>
</dbReference>
<evidence type="ECO:0000259" key="11">
    <source>
        <dbReference type="Pfam" id="PF00593"/>
    </source>
</evidence>
<dbReference type="SUPFAM" id="SSF56935">
    <property type="entry name" value="Porins"/>
    <property type="match status" value="1"/>
</dbReference>
<evidence type="ECO:0000256" key="10">
    <source>
        <dbReference type="SAM" id="SignalP"/>
    </source>
</evidence>
<keyword evidence="14" id="KW-1185">Reference proteome</keyword>
<dbReference type="Pfam" id="PF07715">
    <property type="entry name" value="Plug"/>
    <property type="match status" value="1"/>
</dbReference>
<proteinExistence type="inferred from homology"/>
<gene>
    <name evidence="13" type="ORF">HGH91_20985</name>
</gene>
<dbReference type="SUPFAM" id="SSF49464">
    <property type="entry name" value="Carboxypeptidase regulatory domain-like"/>
    <property type="match status" value="1"/>
</dbReference>
<dbReference type="Proteomes" id="UP000552864">
    <property type="component" value="Unassembled WGS sequence"/>
</dbReference>
<evidence type="ECO:0000313" key="14">
    <source>
        <dbReference type="Proteomes" id="UP000552864"/>
    </source>
</evidence>
<dbReference type="InterPro" id="IPR039426">
    <property type="entry name" value="TonB-dep_rcpt-like"/>
</dbReference>
<evidence type="ECO:0000256" key="6">
    <source>
        <dbReference type="ARBA" id="ARBA00023136"/>
    </source>
</evidence>
<keyword evidence="7 8" id="KW-0998">Cell outer membrane</keyword>
<dbReference type="NCBIfam" id="TIGR04057">
    <property type="entry name" value="SusC_RagA_signa"/>
    <property type="match status" value="1"/>
</dbReference>
<evidence type="ECO:0000259" key="12">
    <source>
        <dbReference type="Pfam" id="PF07715"/>
    </source>
</evidence>
<keyword evidence="6 8" id="KW-0472">Membrane</keyword>
<dbReference type="InterPro" id="IPR036942">
    <property type="entry name" value="Beta-barrel_TonB_sf"/>
</dbReference>
<dbReference type="EMBL" id="JABAHZ010000005">
    <property type="protein sequence ID" value="NLR81118.1"/>
    <property type="molecule type" value="Genomic_DNA"/>
</dbReference>